<dbReference type="EMBL" id="ML991794">
    <property type="protein sequence ID" value="KAF2234981.1"/>
    <property type="molecule type" value="Genomic_DNA"/>
</dbReference>
<dbReference type="InterPro" id="IPR013094">
    <property type="entry name" value="AB_hydrolase_3"/>
</dbReference>
<sequence length="267" mass="29524">MVSADQIEDCQERGWIVVVPEHRLCPQVDILQGPVSDCRDLLDWIYAGGLDEELASSGATSPFKVDDKRVVTFGTSSGGTLALTLGFDVKRPVVAILDLYGATNFQDSFWTQSLTFMKPPECSESFMSQVYEEKPVPIQGGLSLEGQTEDGKPPPMGPRTAFTMTHIAKGTLLDVCYPSKDWKKIDACLNVAPEFPPTCIVHGLEDKMVPPFLSRTLCRRLEEEGVRSQFIDVPGEGHTFAGKMSKGSRTWDLQRKGFDFLESIIGR</sequence>
<dbReference type="GO" id="GO:0006508">
    <property type="term" value="P:proteolysis"/>
    <property type="evidence" value="ECO:0007669"/>
    <property type="project" value="InterPro"/>
</dbReference>
<dbReference type="OrthoDB" id="19653at2759"/>
<organism evidence="4 5">
    <name type="scientific">Viridothelium virens</name>
    <name type="common">Speckled blister lichen</name>
    <name type="synonym">Trypethelium virens</name>
    <dbReference type="NCBI Taxonomy" id="1048519"/>
    <lineage>
        <taxon>Eukaryota</taxon>
        <taxon>Fungi</taxon>
        <taxon>Dikarya</taxon>
        <taxon>Ascomycota</taxon>
        <taxon>Pezizomycotina</taxon>
        <taxon>Dothideomycetes</taxon>
        <taxon>Dothideomycetes incertae sedis</taxon>
        <taxon>Trypetheliales</taxon>
        <taxon>Trypetheliaceae</taxon>
        <taxon>Viridothelium</taxon>
    </lineage>
</organism>
<dbReference type="InterPro" id="IPR029058">
    <property type="entry name" value="AB_hydrolase_fold"/>
</dbReference>
<reference evidence="4" key="1">
    <citation type="journal article" date="2020" name="Stud. Mycol.">
        <title>101 Dothideomycetes genomes: a test case for predicting lifestyles and emergence of pathogens.</title>
        <authorList>
            <person name="Haridas S."/>
            <person name="Albert R."/>
            <person name="Binder M."/>
            <person name="Bloem J."/>
            <person name="Labutti K."/>
            <person name="Salamov A."/>
            <person name="Andreopoulos B."/>
            <person name="Baker S."/>
            <person name="Barry K."/>
            <person name="Bills G."/>
            <person name="Bluhm B."/>
            <person name="Cannon C."/>
            <person name="Castanera R."/>
            <person name="Culley D."/>
            <person name="Daum C."/>
            <person name="Ezra D."/>
            <person name="Gonzalez J."/>
            <person name="Henrissat B."/>
            <person name="Kuo A."/>
            <person name="Liang C."/>
            <person name="Lipzen A."/>
            <person name="Lutzoni F."/>
            <person name="Magnuson J."/>
            <person name="Mondo S."/>
            <person name="Nolan M."/>
            <person name="Ohm R."/>
            <person name="Pangilinan J."/>
            <person name="Park H.-J."/>
            <person name="Ramirez L."/>
            <person name="Alfaro M."/>
            <person name="Sun H."/>
            <person name="Tritt A."/>
            <person name="Yoshinaga Y."/>
            <person name="Zwiers L.-H."/>
            <person name="Turgeon B."/>
            <person name="Goodwin S."/>
            <person name="Spatafora J."/>
            <person name="Crous P."/>
            <person name="Grigoriev I."/>
        </authorList>
    </citation>
    <scope>NUCLEOTIDE SEQUENCE</scope>
    <source>
        <strain evidence="4">Tuck. ex Michener</strain>
    </source>
</reference>
<evidence type="ECO:0000259" key="2">
    <source>
        <dbReference type="Pfam" id="PF00326"/>
    </source>
</evidence>
<accession>A0A6A6HAX1</accession>
<keyword evidence="1 4" id="KW-0378">Hydrolase</keyword>
<feature type="domain" description="Alpha/beta hydrolase fold-3" evidence="3">
    <location>
        <begin position="11"/>
        <end position="105"/>
    </location>
</feature>
<dbReference type="Gene3D" id="3.40.50.1820">
    <property type="entry name" value="alpha/beta hydrolase"/>
    <property type="match status" value="1"/>
</dbReference>
<name>A0A6A6HAX1_VIRVR</name>
<evidence type="ECO:0000259" key="3">
    <source>
        <dbReference type="Pfam" id="PF07859"/>
    </source>
</evidence>
<dbReference type="SUPFAM" id="SSF53474">
    <property type="entry name" value="alpha/beta-Hydrolases"/>
    <property type="match status" value="1"/>
</dbReference>
<dbReference type="InterPro" id="IPR001375">
    <property type="entry name" value="Peptidase_S9_cat"/>
</dbReference>
<dbReference type="Pfam" id="PF00326">
    <property type="entry name" value="Peptidase_S9"/>
    <property type="match status" value="1"/>
</dbReference>
<evidence type="ECO:0000313" key="5">
    <source>
        <dbReference type="Proteomes" id="UP000800092"/>
    </source>
</evidence>
<dbReference type="Pfam" id="PF07859">
    <property type="entry name" value="Abhydrolase_3"/>
    <property type="match status" value="1"/>
</dbReference>
<dbReference type="PANTHER" id="PTHR48081">
    <property type="entry name" value="AB HYDROLASE SUPERFAMILY PROTEIN C4A8.06C"/>
    <property type="match status" value="1"/>
</dbReference>
<dbReference type="Proteomes" id="UP000800092">
    <property type="component" value="Unassembled WGS sequence"/>
</dbReference>
<keyword evidence="5" id="KW-1185">Reference proteome</keyword>
<dbReference type="PANTHER" id="PTHR48081:SF3">
    <property type="entry name" value="ALPHA_BETA HYDROLASE FOLD-3 DOMAIN-CONTAINING PROTEIN"/>
    <property type="match status" value="1"/>
</dbReference>
<gene>
    <name evidence="4" type="ORF">EV356DRAFT_576179</name>
</gene>
<evidence type="ECO:0000256" key="1">
    <source>
        <dbReference type="ARBA" id="ARBA00022801"/>
    </source>
</evidence>
<feature type="domain" description="Peptidase S9 prolyl oligopeptidase catalytic" evidence="2">
    <location>
        <begin position="182"/>
        <end position="264"/>
    </location>
</feature>
<proteinExistence type="predicted"/>
<dbReference type="InterPro" id="IPR050300">
    <property type="entry name" value="GDXG_lipolytic_enzyme"/>
</dbReference>
<dbReference type="GO" id="GO:0008236">
    <property type="term" value="F:serine-type peptidase activity"/>
    <property type="evidence" value="ECO:0007669"/>
    <property type="project" value="InterPro"/>
</dbReference>
<dbReference type="AlphaFoldDB" id="A0A6A6HAX1"/>
<protein>
    <submittedName>
        <fullName evidence="4">Alpha/beta-hydrolase</fullName>
    </submittedName>
</protein>
<evidence type="ECO:0000313" key="4">
    <source>
        <dbReference type="EMBL" id="KAF2234981.1"/>
    </source>
</evidence>